<evidence type="ECO:0000256" key="5">
    <source>
        <dbReference type="SAM" id="Phobius"/>
    </source>
</evidence>
<evidence type="ECO:0000313" key="8">
    <source>
        <dbReference type="Proteomes" id="UP000317078"/>
    </source>
</evidence>
<organism evidence="7 8">
    <name type="scientific">Muricoccus nepalensis</name>
    <dbReference type="NCBI Taxonomy" id="1854500"/>
    <lineage>
        <taxon>Bacteria</taxon>
        <taxon>Pseudomonadati</taxon>
        <taxon>Pseudomonadota</taxon>
        <taxon>Alphaproteobacteria</taxon>
        <taxon>Acetobacterales</taxon>
        <taxon>Roseomonadaceae</taxon>
        <taxon>Muricoccus</taxon>
    </lineage>
</organism>
<evidence type="ECO:0000256" key="2">
    <source>
        <dbReference type="ARBA" id="ARBA00022692"/>
    </source>
</evidence>
<feature type="transmembrane region" description="Helical" evidence="5">
    <location>
        <begin position="6"/>
        <end position="26"/>
    </location>
</feature>
<dbReference type="Pfam" id="PF07298">
    <property type="entry name" value="NnrU"/>
    <property type="match status" value="1"/>
</dbReference>
<reference evidence="7 8" key="1">
    <citation type="journal article" date="2019" name="Environ. Microbiol.">
        <title>Species interactions and distinct microbial communities in high Arctic permafrost affected cryosols are associated with the CH4 and CO2 gas fluxes.</title>
        <authorList>
            <person name="Altshuler I."/>
            <person name="Hamel J."/>
            <person name="Turney S."/>
            <person name="Magnuson E."/>
            <person name="Levesque R."/>
            <person name="Greer C."/>
            <person name="Whyte L.G."/>
        </authorList>
    </citation>
    <scope>NUCLEOTIDE SEQUENCE [LARGE SCALE GENOMIC DNA]</scope>
    <source>
        <strain evidence="7 8">S9.3B</strain>
    </source>
</reference>
<evidence type="ECO:0000256" key="3">
    <source>
        <dbReference type="ARBA" id="ARBA00022989"/>
    </source>
</evidence>
<dbReference type="GO" id="GO:0016020">
    <property type="term" value="C:membrane"/>
    <property type="evidence" value="ECO:0007669"/>
    <property type="project" value="UniProtKB-SubCell"/>
</dbReference>
<keyword evidence="3 5" id="KW-1133">Transmembrane helix</keyword>
<feature type="transmembrane region" description="Helical" evidence="5">
    <location>
        <begin position="114"/>
        <end position="134"/>
    </location>
</feature>
<evidence type="ECO:0000313" key="7">
    <source>
        <dbReference type="EMBL" id="TPG59730.1"/>
    </source>
</evidence>
<sequence>MRGWGEFIAAFLAFLLSHALPARPLLRRRLTARLGERGYLALYSLASLAVLAWLVAATGRAPYVPLWTAEPWHLAVPNLAVPLACLLVAFAAGAPNPLSFGGPATGFDPAHPGIAGLARHPLLLAIGLWALAHAVPNGDLAHAVLFGSFAGFALLGMLAIDRRKRRRLGAPEWEALAARTSLWPGAALLAGRWRPSAPPSATRLAAGLLLWLLLLLLHRPVIGVSPLPP</sequence>
<name>A0A502GEM1_9PROT</name>
<feature type="transmembrane region" description="Helical" evidence="5">
    <location>
        <begin position="76"/>
        <end position="94"/>
    </location>
</feature>
<gene>
    <name evidence="7" type="ORF">EAH89_05715</name>
</gene>
<keyword evidence="8" id="KW-1185">Reference proteome</keyword>
<dbReference type="InterPro" id="IPR009915">
    <property type="entry name" value="NnrU_dom"/>
</dbReference>
<dbReference type="RefSeq" id="WP_140881828.1">
    <property type="nucleotide sequence ID" value="NZ_RCZP01000003.1"/>
</dbReference>
<comment type="caution">
    <text evidence="7">The sequence shown here is derived from an EMBL/GenBank/DDBJ whole genome shotgun (WGS) entry which is preliminary data.</text>
</comment>
<comment type="subcellular location">
    <subcellularLocation>
        <location evidence="1">Membrane</location>
        <topology evidence="1">Multi-pass membrane protein</topology>
    </subcellularLocation>
</comment>
<evidence type="ECO:0000256" key="1">
    <source>
        <dbReference type="ARBA" id="ARBA00004141"/>
    </source>
</evidence>
<dbReference type="EMBL" id="RCZP01000003">
    <property type="protein sequence ID" value="TPG59730.1"/>
    <property type="molecule type" value="Genomic_DNA"/>
</dbReference>
<feature type="transmembrane region" description="Helical" evidence="5">
    <location>
        <begin position="38"/>
        <end position="56"/>
    </location>
</feature>
<keyword evidence="4 5" id="KW-0472">Membrane</keyword>
<dbReference type="OrthoDB" id="5293641at2"/>
<evidence type="ECO:0000259" key="6">
    <source>
        <dbReference type="Pfam" id="PF07298"/>
    </source>
</evidence>
<feature type="domain" description="NnrU" evidence="6">
    <location>
        <begin position="7"/>
        <end position="226"/>
    </location>
</feature>
<accession>A0A502GEM1</accession>
<proteinExistence type="predicted"/>
<feature type="transmembrane region" description="Helical" evidence="5">
    <location>
        <begin position="140"/>
        <end position="160"/>
    </location>
</feature>
<protein>
    <submittedName>
        <fullName evidence="7">NnrU family protein</fullName>
    </submittedName>
</protein>
<dbReference type="Proteomes" id="UP000317078">
    <property type="component" value="Unassembled WGS sequence"/>
</dbReference>
<dbReference type="AlphaFoldDB" id="A0A502GEM1"/>
<keyword evidence="2 5" id="KW-0812">Transmembrane</keyword>
<feature type="transmembrane region" description="Helical" evidence="5">
    <location>
        <begin position="204"/>
        <end position="222"/>
    </location>
</feature>
<evidence type="ECO:0000256" key="4">
    <source>
        <dbReference type="ARBA" id="ARBA00023136"/>
    </source>
</evidence>